<evidence type="ECO:0000259" key="5">
    <source>
        <dbReference type="Pfam" id="PF13407"/>
    </source>
</evidence>
<keyword evidence="7" id="KW-1185">Reference proteome</keyword>
<dbReference type="PANTHER" id="PTHR46847:SF1">
    <property type="entry name" value="D-ALLOSE-BINDING PERIPLASMIC PROTEIN-RELATED"/>
    <property type="match status" value="1"/>
</dbReference>
<dbReference type="InterPro" id="IPR025997">
    <property type="entry name" value="SBP_2_dom"/>
</dbReference>
<keyword evidence="3" id="KW-0732">Signal</keyword>
<evidence type="ECO:0000256" key="1">
    <source>
        <dbReference type="ARBA" id="ARBA00004196"/>
    </source>
</evidence>
<comment type="similarity">
    <text evidence="2">Belongs to the bacterial solute-binding protein 2 family.</text>
</comment>
<dbReference type="Gene3D" id="3.40.50.2300">
    <property type="match status" value="2"/>
</dbReference>
<proteinExistence type="inferred from homology"/>
<protein>
    <submittedName>
        <fullName evidence="6">Sugar ABC transporter substrate-binding protein</fullName>
    </submittedName>
</protein>
<gene>
    <name evidence="6" type="ORF">OM076_27795</name>
</gene>
<dbReference type="Pfam" id="PF13407">
    <property type="entry name" value="Peripla_BP_4"/>
    <property type="match status" value="1"/>
</dbReference>
<comment type="subcellular location">
    <subcellularLocation>
        <location evidence="1">Cell envelope</location>
    </subcellularLocation>
</comment>
<dbReference type="GO" id="GO:0030246">
    <property type="term" value="F:carbohydrate binding"/>
    <property type="evidence" value="ECO:0007669"/>
    <property type="project" value="UniProtKB-ARBA"/>
</dbReference>
<dbReference type="Proteomes" id="UP001149140">
    <property type="component" value="Unassembled WGS sequence"/>
</dbReference>
<organism evidence="6 7">
    <name type="scientific">Solirubrobacter ginsenosidimutans</name>
    <dbReference type="NCBI Taxonomy" id="490573"/>
    <lineage>
        <taxon>Bacteria</taxon>
        <taxon>Bacillati</taxon>
        <taxon>Actinomycetota</taxon>
        <taxon>Thermoleophilia</taxon>
        <taxon>Solirubrobacterales</taxon>
        <taxon>Solirubrobacteraceae</taxon>
        <taxon>Solirubrobacter</taxon>
    </lineage>
</organism>
<dbReference type="AlphaFoldDB" id="A0A9X3N3D6"/>
<feature type="region of interest" description="Disordered" evidence="4">
    <location>
        <begin position="93"/>
        <end position="120"/>
    </location>
</feature>
<evidence type="ECO:0000256" key="4">
    <source>
        <dbReference type="SAM" id="MobiDB-lite"/>
    </source>
</evidence>
<dbReference type="EMBL" id="JAPDOD010000030">
    <property type="protein sequence ID" value="MDA0164108.1"/>
    <property type="molecule type" value="Genomic_DNA"/>
</dbReference>
<feature type="domain" description="Periplasmic binding protein" evidence="5">
    <location>
        <begin position="126"/>
        <end position="386"/>
    </location>
</feature>
<name>A0A9X3N3D6_9ACTN</name>
<feature type="compositionally biased region" description="Low complexity" evidence="4">
    <location>
        <begin position="98"/>
        <end position="120"/>
    </location>
</feature>
<dbReference type="SUPFAM" id="SSF53822">
    <property type="entry name" value="Periplasmic binding protein-like I"/>
    <property type="match status" value="1"/>
</dbReference>
<reference evidence="6" key="1">
    <citation type="submission" date="2022-10" db="EMBL/GenBank/DDBJ databases">
        <title>The WGS of Solirubrobacter ginsenosidimutans DSM 21036.</title>
        <authorList>
            <person name="Jiang Z."/>
        </authorList>
    </citation>
    <scope>NUCLEOTIDE SEQUENCE</scope>
    <source>
        <strain evidence="6">DSM 21036</strain>
    </source>
</reference>
<accession>A0A9X3N3D6</accession>
<evidence type="ECO:0000313" key="7">
    <source>
        <dbReference type="Proteomes" id="UP001149140"/>
    </source>
</evidence>
<dbReference type="GO" id="GO:0030313">
    <property type="term" value="C:cell envelope"/>
    <property type="evidence" value="ECO:0007669"/>
    <property type="project" value="UniProtKB-SubCell"/>
</dbReference>
<dbReference type="PANTHER" id="PTHR46847">
    <property type="entry name" value="D-ALLOSE-BINDING PERIPLASMIC PROTEIN-RELATED"/>
    <property type="match status" value="1"/>
</dbReference>
<evidence type="ECO:0000313" key="6">
    <source>
        <dbReference type="EMBL" id="MDA0164108.1"/>
    </source>
</evidence>
<dbReference type="InterPro" id="IPR028082">
    <property type="entry name" value="Peripla_BP_I"/>
</dbReference>
<evidence type="ECO:0000256" key="3">
    <source>
        <dbReference type="ARBA" id="ARBA00022729"/>
    </source>
</evidence>
<evidence type="ECO:0000256" key="2">
    <source>
        <dbReference type="ARBA" id="ARBA00007639"/>
    </source>
</evidence>
<sequence length="420" mass="42574">MAFVIAPDVIPLTRRNQYGIVSICGNLPIARRRPLAPASAPSTESPVLLARREGSEERSFVSVMFTPRRGPIGLVAGVVCALTVSACGVTAVEKDSSSGDSSGSSNAASAPSAGSASSGKAGPKIFVVGGKSDDPFWSRVKRGADDAAKVVKAQGGSVTWLAPKNYDNLGPDAAKLIDTAVSQGADGVVGPDWVPEAQDASFKKVVGGSAPVVIYNAGGIEAAQHVGALNYVGSEEAAAGKAGGAFFGKSGQKNVLCVNTLPGAANTEARCKGIADGIQASGGKSSQLPLPSSKFGDPTAVSQAIKAALLKDGSIDGLVTISAPDANSAAQAIKQGNLGDKVKLGTFDLDPTQLARIKGGKQLFAIDQQPYMQGYLAVSMLSAYIQWGISLPQKPVLTGPAIISTENVDAVMAGAKAGVR</sequence>
<dbReference type="CDD" id="cd06312">
    <property type="entry name" value="PBP1_ABC_sugar_binding-like"/>
    <property type="match status" value="1"/>
</dbReference>
<comment type="caution">
    <text evidence="6">The sequence shown here is derived from an EMBL/GenBank/DDBJ whole genome shotgun (WGS) entry which is preliminary data.</text>
</comment>